<feature type="transmembrane region" description="Helical" evidence="1">
    <location>
        <begin position="12"/>
        <end position="37"/>
    </location>
</feature>
<proteinExistence type="predicted"/>
<accession>A0A0A9ELN9</accession>
<reference evidence="2" key="1">
    <citation type="submission" date="2014-09" db="EMBL/GenBank/DDBJ databases">
        <authorList>
            <person name="Magalhaes I.L.F."/>
            <person name="Oliveira U."/>
            <person name="Santos F.R."/>
            <person name="Vidigal T.H.D.A."/>
            <person name="Brescovit A.D."/>
            <person name="Santos A.J."/>
        </authorList>
    </citation>
    <scope>NUCLEOTIDE SEQUENCE</scope>
    <source>
        <tissue evidence="2">Shoot tissue taken approximately 20 cm above the soil surface</tissue>
    </source>
</reference>
<dbReference type="EMBL" id="GBRH01199125">
    <property type="protein sequence ID" value="JAD98770.1"/>
    <property type="molecule type" value="Transcribed_RNA"/>
</dbReference>
<keyword evidence="1" id="KW-0472">Membrane</keyword>
<reference evidence="2" key="2">
    <citation type="journal article" date="2015" name="Data Brief">
        <title>Shoot transcriptome of the giant reed, Arundo donax.</title>
        <authorList>
            <person name="Barrero R.A."/>
            <person name="Guerrero F.D."/>
            <person name="Moolhuijzen P."/>
            <person name="Goolsby J.A."/>
            <person name="Tidwell J."/>
            <person name="Bellgard S.E."/>
            <person name="Bellgard M.I."/>
        </authorList>
    </citation>
    <scope>NUCLEOTIDE SEQUENCE</scope>
    <source>
        <tissue evidence="2">Shoot tissue taken approximately 20 cm above the soil surface</tissue>
    </source>
</reference>
<evidence type="ECO:0000313" key="2">
    <source>
        <dbReference type="EMBL" id="JAD98770.1"/>
    </source>
</evidence>
<evidence type="ECO:0000256" key="1">
    <source>
        <dbReference type="SAM" id="Phobius"/>
    </source>
</evidence>
<sequence length="38" mass="4244">MQKLVICTTRGTIFSFQFVLDSSFQLSSLLLLAAVVYC</sequence>
<keyword evidence="1" id="KW-0812">Transmembrane</keyword>
<protein>
    <submittedName>
        <fullName evidence="2">Uncharacterized protein</fullName>
    </submittedName>
</protein>
<organism evidence="2">
    <name type="scientific">Arundo donax</name>
    <name type="common">Giant reed</name>
    <name type="synonym">Donax arundinaceus</name>
    <dbReference type="NCBI Taxonomy" id="35708"/>
    <lineage>
        <taxon>Eukaryota</taxon>
        <taxon>Viridiplantae</taxon>
        <taxon>Streptophyta</taxon>
        <taxon>Embryophyta</taxon>
        <taxon>Tracheophyta</taxon>
        <taxon>Spermatophyta</taxon>
        <taxon>Magnoliopsida</taxon>
        <taxon>Liliopsida</taxon>
        <taxon>Poales</taxon>
        <taxon>Poaceae</taxon>
        <taxon>PACMAD clade</taxon>
        <taxon>Arundinoideae</taxon>
        <taxon>Arundineae</taxon>
        <taxon>Arundo</taxon>
    </lineage>
</organism>
<name>A0A0A9ELN9_ARUDO</name>
<keyword evidence="1" id="KW-1133">Transmembrane helix</keyword>
<dbReference type="AlphaFoldDB" id="A0A0A9ELN9"/>